<reference evidence="1" key="1">
    <citation type="submission" date="2023-02" db="EMBL/GenBank/DDBJ databases">
        <title>Actinomadura rubrobrunea NBRC 14622.</title>
        <authorList>
            <person name="Ichikawa N."/>
            <person name="Sato H."/>
            <person name="Tonouchi N."/>
        </authorList>
    </citation>
    <scope>NUCLEOTIDE SEQUENCE</scope>
    <source>
        <strain evidence="1">NBRC 14622</strain>
    </source>
</reference>
<sequence>MTTLPLHVPDTVASGFLVSADDPPPSDVSTVLTGGGLADLARELLDRSAMTVRAHSPTAEWLARSGGSSGHLRRLRNARHHMLIRVQGPPDDAPRHAQAARQTARLLAAATGGLVVDVDSHQVVGISDAEPARFVLGEGWIGVFVTEERGLVRADTWGMHRFGLPEVAVRGAPYGHLLTAANLLRVLAFRLFSERREKAIPDTLFVDGSDLLRFWGARPLPAGRFTVALARGDTTCPDCHRALEVASAHGADDWWDDKPGRALPKLLSARPEP</sequence>
<name>A0A9W6UYZ6_9ACTN</name>
<evidence type="ECO:0000313" key="2">
    <source>
        <dbReference type="Proteomes" id="UP001165124"/>
    </source>
</evidence>
<proteinExistence type="predicted"/>
<protein>
    <submittedName>
        <fullName evidence="1">Uncharacterized protein</fullName>
    </submittedName>
</protein>
<dbReference type="AlphaFoldDB" id="A0A9W6UYZ6"/>
<organism evidence="1 2">
    <name type="scientific">Actinomadura rubrobrunea</name>
    <dbReference type="NCBI Taxonomy" id="115335"/>
    <lineage>
        <taxon>Bacteria</taxon>
        <taxon>Bacillati</taxon>
        <taxon>Actinomycetota</taxon>
        <taxon>Actinomycetes</taxon>
        <taxon>Streptosporangiales</taxon>
        <taxon>Thermomonosporaceae</taxon>
        <taxon>Actinomadura</taxon>
    </lineage>
</organism>
<gene>
    <name evidence="1" type="ORF">Arub01_50110</name>
</gene>
<comment type="caution">
    <text evidence="1">The sequence shown here is derived from an EMBL/GenBank/DDBJ whole genome shotgun (WGS) entry which is preliminary data.</text>
</comment>
<accession>A0A9W6UYZ6</accession>
<dbReference type="Proteomes" id="UP001165124">
    <property type="component" value="Unassembled WGS sequence"/>
</dbReference>
<dbReference type="EMBL" id="BSRZ01000017">
    <property type="protein sequence ID" value="GLW66767.1"/>
    <property type="molecule type" value="Genomic_DNA"/>
</dbReference>
<dbReference type="RefSeq" id="WP_067909763.1">
    <property type="nucleotide sequence ID" value="NZ_BSRZ01000017.1"/>
</dbReference>
<keyword evidence="2" id="KW-1185">Reference proteome</keyword>
<evidence type="ECO:0000313" key="1">
    <source>
        <dbReference type="EMBL" id="GLW66767.1"/>
    </source>
</evidence>